<feature type="compositionally biased region" description="Basic and acidic residues" evidence="1">
    <location>
        <begin position="45"/>
        <end position="68"/>
    </location>
</feature>
<evidence type="ECO:0000313" key="3">
    <source>
        <dbReference type="EMBL" id="OKL51263.1"/>
    </source>
</evidence>
<proteinExistence type="predicted"/>
<dbReference type="AlphaFoldDB" id="A0A1Q5PUJ8"/>
<accession>A0A1Q5PUJ8</accession>
<name>A0A1Q5PUJ8_9ACTO</name>
<reference evidence="4" key="1">
    <citation type="submission" date="2016-12" db="EMBL/GenBank/DDBJ databases">
        <authorList>
            <person name="Meng X."/>
        </authorList>
    </citation>
    <scope>NUCLEOTIDE SEQUENCE [LARGE SCALE GENOMIC DNA]</scope>
    <source>
        <strain evidence="4">DSM 20732</strain>
    </source>
</reference>
<sequence>MRRTLATFAALGLAFSLTACGDDKAATEAATPQVVASEQTAMDGEETHEHTEGDGHDHADDKADGDKMAADIDASKMTCDDLAKITDADKMEATYLALTKAAGKSPEDDNDILDVSTKVTEFCAQPDNLGKPIVENLK</sequence>
<feature type="chain" id="PRO_5043148781" description="DUF732 domain-containing protein" evidence="2">
    <location>
        <begin position="22"/>
        <end position="138"/>
    </location>
</feature>
<dbReference type="Proteomes" id="UP000185612">
    <property type="component" value="Unassembled WGS sequence"/>
</dbReference>
<evidence type="ECO:0000256" key="1">
    <source>
        <dbReference type="SAM" id="MobiDB-lite"/>
    </source>
</evidence>
<evidence type="ECO:0000256" key="2">
    <source>
        <dbReference type="SAM" id="SignalP"/>
    </source>
</evidence>
<dbReference type="PROSITE" id="PS51257">
    <property type="entry name" value="PROKAR_LIPOPROTEIN"/>
    <property type="match status" value="1"/>
</dbReference>
<feature type="signal peptide" evidence="2">
    <location>
        <begin position="1"/>
        <end position="21"/>
    </location>
</feature>
<protein>
    <recommendedName>
        <fullName evidence="5">DUF732 domain-containing protein</fullName>
    </recommendedName>
</protein>
<gene>
    <name evidence="3" type="ORF">BSZ40_08100</name>
</gene>
<dbReference type="EMBL" id="MQVS01000008">
    <property type="protein sequence ID" value="OKL51263.1"/>
    <property type="molecule type" value="Genomic_DNA"/>
</dbReference>
<comment type="caution">
    <text evidence="3">The sequence shown here is derived from an EMBL/GenBank/DDBJ whole genome shotgun (WGS) entry which is preliminary data.</text>
</comment>
<keyword evidence="2" id="KW-0732">Signal</keyword>
<feature type="region of interest" description="Disordered" evidence="1">
    <location>
        <begin position="29"/>
        <end position="68"/>
    </location>
</feature>
<keyword evidence="4" id="KW-1185">Reference proteome</keyword>
<evidence type="ECO:0000313" key="4">
    <source>
        <dbReference type="Proteomes" id="UP000185612"/>
    </source>
</evidence>
<dbReference type="STRING" id="52770.BSZ40_08100"/>
<dbReference type="RefSeq" id="WP_073825090.1">
    <property type="nucleotide sequence ID" value="NZ_MQVS01000008.1"/>
</dbReference>
<organism evidence="3 4">
    <name type="scientific">Buchananella hordeovulneris</name>
    <dbReference type="NCBI Taxonomy" id="52770"/>
    <lineage>
        <taxon>Bacteria</taxon>
        <taxon>Bacillati</taxon>
        <taxon>Actinomycetota</taxon>
        <taxon>Actinomycetes</taxon>
        <taxon>Actinomycetales</taxon>
        <taxon>Actinomycetaceae</taxon>
        <taxon>Buchananella</taxon>
    </lineage>
</organism>
<evidence type="ECO:0008006" key="5">
    <source>
        <dbReference type="Google" id="ProtNLM"/>
    </source>
</evidence>